<evidence type="ECO:0000313" key="4">
    <source>
        <dbReference type="Proteomes" id="UP000617355"/>
    </source>
</evidence>
<gene>
    <name evidence="3" type="ORF">GCM10011358_29860</name>
</gene>
<evidence type="ECO:0000313" key="3">
    <source>
        <dbReference type="EMBL" id="GGD44116.1"/>
    </source>
</evidence>
<proteinExistence type="predicted"/>
<feature type="domain" description="Flagellar motor switch protein FliN-like C-terminal" evidence="2">
    <location>
        <begin position="211"/>
        <end position="279"/>
    </location>
</feature>
<dbReference type="InterPro" id="IPR036429">
    <property type="entry name" value="SpoA-like_sf"/>
</dbReference>
<feature type="region of interest" description="Disordered" evidence="1">
    <location>
        <begin position="306"/>
        <end position="338"/>
    </location>
</feature>
<dbReference type="InterPro" id="IPR001543">
    <property type="entry name" value="FliN-like_C"/>
</dbReference>
<evidence type="ECO:0000259" key="2">
    <source>
        <dbReference type="Pfam" id="PF01052"/>
    </source>
</evidence>
<dbReference type="SUPFAM" id="SSF101801">
    <property type="entry name" value="Surface presentation of antigens (SPOA)"/>
    <property type="match status" value="1"/>
</dbReference>
<comment type="caution">
    <text evidence="3">The sequence shown here is derived from an EMBL/GenBank/DDBJ whole genome shotgun (WGS) entry which is preliminary data.</text>
</comment>
<accession>A0ABQ1QSR9</accession>
<protein>
    <recommendedName>
        <fullName evidence="2">Flagellar motor switch protein FliN-like C-terminal domain-containing protein</fullName>
    </recommendedName>
</protein>
<organism evidence="3 4">
    <name type="scientific">Sinisalibacter lacisalsi</name>
    <dbReference type="NCBI Taxonomy" id="1526570"/>
    <lineage>
        <taxon>Bacteria</taxon>
        <taxon>Pseudomonadati</taxon>
        <taxon>Pseudomonadota</taxon>
        <taxon>Alphaproteobacteria</taxon>
        <taxon>Rhodobacterales</taxon>
        <taxon>Roseobacteraceae</taxon>
        <taxon>Sinisalibacter</taxon>
    </lineage>
</organism>
<sequence>MRRKAGAGRPPPEIGQVTPEKALRAAVAQAAQDVAALVAVAGRVVEARVTLERAGEALPEQPLLALVEGPGGGFGLVVLDAQAVAALIEMQTTGRVVPRPAEPRAPTRTDAVMCADFIDRVLESLEQRVGEAGLDLAPALTGYRYAMALAEPRAVAMTLDDIAYRSFSVSVDFGHGAKTGQLQILLPQDPPGRGARALGDAEGFTEALQDRVMAAKAHLVARLARRRITLAELGALQVGSEITLPRAALSEVALEDLEGRVVARGRLGQALGHRALRLAAPADAGASMAGQGVAAAGLSLPVADTAPAPAAALPGPDPDPLAAFGSDPDAMPSVDDGP</sequence>
<dbReference type="EMBL" id="BMGI01000005">
    <property type="protein sequence ID" value="GGD44116.1"/>
    <property type="molecule type" value="Genomic_DNA"/>
</dbReference>
<dbReference type="Proteomes" id="UP000617355">
    <property type="component" value="Unassembled WGS sequence"/>
</dbReference>
<name>A0ABQ1QSR9_9RHOB</name>
<dbReference type="Gene3D" id="2.30.330.10">
    <property type="entry name" value="SpoA-like"/>
    <property type="match status" value="1"/>
</dbReference>
<keyword evidence="4" id="KW-1185">Reference proteome</keyword>
<evidence type="ECO:0000256" key="1">
    <source>
        <dbReference type="SAM" id="MobiDB-lite"/>
    </source>
</evidence>
<dbReference type="Pfam" id="PF01052">
    <property type="entry name" value="FliMN_C"/>
    <property type="match status" value="1"/>
</dbReference>
<reference evidence="4" key="1">
    <citation type="journal article" date="2019" name="Int. J. Syst. Evol. Microbiol.">
        <title>The Global Catalogue of Microorganisms (GCM) 10K type strain sequencing project: providing services to taxonomists for standard genome sequencing and annotation.</title>
        <authorList>
            <consortium name="The Broad Institute Genomics Platform"/>
            <consortium name="The Broad Institute Genome Sequencing Center for Infectious Disease"/>
            <person name="Wu L."/>
            <person name="Ma J."/>
        </authorList>
    </citation>
    <scope>NUCLEOTIDE SEQUENCE [LARGE SCALE GENOMIC DNA]</scope>
    <source>
        <strain evidence="4">CGMCC 1.12922</strain>
    </source>
</reference>